<organism evidence="2 3">
    <name type="scientific">Pleionea mediterranea</name>
    <dbReference type="NCBI Taxonomy" id="523701"/>
    <lineage>
        <taxon>Bacteria</taxon>
        <taxon>Pseudomonadati</taxon>
        <taxon>Pseudomonadota</taxon>
        <taxon>Gammaproteobacteria</taxon>
        <taxon>Oceanospirillales</taxon>
        <taxon>Pleioneaceae</taxon>
        <taxon>Pleionea</taxon>
    </lineage>
</organism>
<keyword evidence="3" id="KW-1185">Reference proteome</keyword>
<dbReference type="AlphaFoldDB" id="A0A316FP41"/>
<dbReference type="InterPro" id="IPR004045">
    <property type="entry name" value="Glutathione_S-Trfase_N"/>
</dbReference>
<dbReference type="Gene3D" id="3.40.30.10">
    <property type="entry name" value="Glutaredoxin"/>
    <property type="match status" value="1"/>
</dbReference>
<evidence type="ECO:0000313" key="3">
    <source>
        <dbReference type="Proteomes" id="UP000245790"/>
    </source>
</evidence>
<proteinExistence type="predicted"/>
<dbReference type="PROSITE" id="PS51354">
    <property type="entry name" value="GLUTAREDOXIN_2"/>
    <property type="match status" value="1"/>
</dbReference>
<dbReference type="EMBL" id="QGGU01000007">
    <property type="protein sequence ID" value="PWK50033.1"/>
    <property type="molecule type" value="Genomic_DNA"/>
</dbReference>
<sequence length="80" mass="9391">MKQYELFYFPSCPFCQFVLNELPAIDKQVSLKNIMDNFDYRNELMAGGGKTQVPCLKIINDDKTQWLYESQDIVDFLKAE</sequence>
<dbReference type="InterPro" id="IPR036249">
    <property type="entry name" value="Thioredoxin-like_sf"/>
</dbReference>
<feature type="domain" description="GST N-terminal" evidence="1">
    <location>
        <begin position="6"/>
        <end position="78"/>
    </location>
</feature>
<protein>
    <submittedName>
        <fullName evidence="2">Glutaredoxin</fullName>
    </submittedName>
</protein>
<reference evidence="2 3" key="1">
    <citation type="submission" date="2018-05" db="EMBL/GenBank/DDBJ databases">
        <title>Genomic Encyclopedia of Type Strains, Phase IV (KMG-IV): sequencing the most valuable type-strain genomes for metagenomic binning, comparative biology and taxonomic classification.</title>
        <authorList>
            <person name="Goeker M."/>
        </authorList>
    </citation>
    <scope>NUCLEOTIDE SEQUENCE [LARGE SCALE GENOMIC DNA]</scope>
    <source>
        <strain evidence="2 3">DSM 25350</strain>
    </source>
</reference>
<dbReference type="RefSeq" id="WP_109763812.1">
    <property type="nucleotide sequence ID" value="NZ_QGGU01000007.1"/>
</dbReference>
<evidence type="ECO:0000259" key="1">
    <source>
        <dbReference type="Pfam" id="PF13417"/>
    </source>
</evidence>
<name>A0A316FP41_9GAMM</name>
<dbReference type="SUPFAM" id="SSF52833">
    <property type="entry name" value="Thioredoxin-like"/>
    <property type="match status" value="1"/>
</dbReference>
<gene>
    <name evidence="2" type="ORF">C8D97_107199</name>
</gene>
<dbReference type="Pfam" id="PF13417">
    <property type="entry name" value="GST_N_3"/>
    <property type="match status" value="1"/>
</dbReference>
<comment type="caution">
    <text evidence="2">The sequence shown here is derived from an EMBL/GenBank/DDBJ whole genome shotgun (WGS) entry which is preliminary data.</text>
</comment>
<dbReference type="OrthoDB" id="9793736at2"/>
<accession>A0A316FP41</accession>
<evidence type="ECO:0000313" key="2">
    <source>
        <dbReference type="EMBL" id="PWK50033.1"/>
    </source>
</evidence>
<dbReference type="Proteomes" id="UP000245790">
    <property type="component" value="Unassembled WGS sequence"/>
</dbReference>